<keyword evidence="3" id="KW-1185">Reference proteome</keyword>
<dbReference type="PANTHER" id="PTHR32256">
    <property type="match status" value="1"/>
</dbReference>
<dbReference type="InterPro" id="IPR032485">
    <property type="entry name" value="LRP1-like_beta_prop"/>
</dbReference>
<dbReference type="Pfam" id="PF16472">
    <property type="entry name" value="DUF5050"/>
    <property type="match status" value="2"/>
</dbReference>
<feature type="domain" description="Prolow-density lipoprotein receptor-related protein 1-like beta-propeller" evidence="1">
    <location>
        <begin position="373"/>
        <end position="622"/>
    </location>
</feature>
<dbReference type="EMBL" id="JAPQES010000007">
    <property type="protein sequence ID" value="MCY6372284.1"/>
    <property type="molecule type" value="Genomic_DNA"/>
</dbReference>
<dbReference type="InterPro" id="IPR011042">
    <property type="entry name" value="6-blade_b-propeller_TolB-like"/>
</dbReference>
<proteinExistence type="predicted"/>
<sequence>MKKKFLIFSSVILFIIVIGTFQLKSYGYFEHSNVKLGSISGNMYSGGNAAEDEKYIYFSNYDEQGKLYRMDKNTKKLTKLCDDVACYINILDGYIYYSNLSDGEKIYKIKSDGSGRKKLGDSIAEYIRVRGSYIYYSNGEDDNCLYKMRVDGNKNRKIINSCVYGFNIINDKIYYLKKEGFYSVTVNGHFGKRLYRENKFKDEVILGNYIQIQGENIYFTNIGHEDKDKFLCKTDLKSFKFERLTDENVKEVNVHGEDIYYINEFDEDSLYTIKTDGSKRRKLKEGPISGISVVGDYIFYFKDVHGEIYRMNMDTEKKEKISQSNPSSMQVYNGKVVYTTDIKRDKRRGNLNRIEVNSKKEKMLSYVDGGWQKIVKVEDGWVYFIKVSVNKEKIEEKFYRVKINGDNLQEIPRKFDEFQDKIKGGYLYYVDSGNEKGCAIYTEKIGTGKSIKLIENSSEYLSGVGFENEKNIVINAVTDKWVYYSVVKEIRGSKIFSYLYRVNMDGRYNELISKDTITNLVEYEGYLYYGILSDSGALYRMNLDGSENIKILDGKIDNIYLVSIKDGWIYYKCGTDGNKLYRIKIDGSEKQRIFNNRHISFINIEGQYIYYEFASRDKKQFIIKNTEI</sequence>
<accession>A0ABT4CWM4</accession>
<dbReference type="SUPFAM" id="SSF82171">
    <property type="entry name" value="DPP6 N-terminal domain-like"/>
    <property type="match status" value="1"/>
</dbReference>
<dbReference type="Gene3D" id="2.120.10.30">
    <property type="entry name" value="TolB, C-terminal domain"/>
    <property type="match status" value="1"/>
</dbReference>
<dbReference type="PANTHER" id="PTHR32256:SF17">
    <property type="entry name" value="EGF-LIKE DOMAIN-CONTAINING PROTEIN"/>
    <property type="match status" value="1"/>
</dbReference>
<protein>
    <submittedName>
        <fullName evidence="2">DUF5050 domain-containing protein</fullName>
    </submittedName>
</protein>
<evidence type="ECO:0000313" key="2">
    <source>
        <dbReference type="EMBL" id="MCY6372284.1"/>
    </source>
</evidence>
<evidence type="ECO:0000313" key="3">
    <source>
        <dbReference type="Proteomes" id="UP001079657"/>
    </source>
</evidence>
<gene>
    <name evidence="2" type="ORF">OXH55_16760</name>
</gene>
<comment type="caution">
    <text evidence="2">The sequence shown here is derived from an EMBL/GenBank/DDBJ whole genome shotgun (WGS) entry which is preliminary data.</text>
</comment>
<feature type="domain" description="Prolow-density lipoprotein receptor-related protein 1-like beta-propeller" evidence="1">
    <location>
        <begin position="40"/>
        <end position="301"/>
    </location>
</feature>
<dbReference type="Proteomes" id="UP001079657">
    <property type="component" value="Unassembled WGS sequence"/>
</dbReference>
<name>A0ABT4CWM4_9CLOT</name>
<evidence type="ECO:0000259" key="1">
    <source>
        <dbReference type="Pfam" id="PF16472"/>
    </source>
</evidence>
<dbReference type="RefSeq" id="WP_268051247.1">
    <property type="nucleotide sequence ID" value="NZ_JAPQES010000007.1"/>
</dbReference>
<reference evidence="2" key="1">
    <citation type="submission" date="2022-12" db="EMBL/GenBank/DDBJ databases">
        <authorList>
            <person name="Wang J."/>
        </authorList>
    </citation>
    <scope>NUCLEOTIDE SEQUENCE</scope>
    <source>
        <strain evidence="2">HY-42-06</strain>
    </source>
</reference>
<organism evidence="2 3">
    <name type="scientific">Clostridium ganghwense</name>
    <dbReference type="NCBI Taxonomy" id="312089"/>
    <lineage>
        <taxon>Bacteria</taxon>
        <taxon>Bacillati</taxon>
        <taxon>Bacillota</taxon>
        <taxon>Clostridia</taxon>
        <taxon>Eubacteriales</taxon>
        <taxon>Clostridiaceae</taxon>
        <taxon>Clostridium</taxon>
    </lineage>
</organism>
<dbReference type="InterPro" id="IPR053369">
    <property type="entry name" value="SrfA-induced_signal"/>
</dbReference>